<dbReference type="EMBL" id="ON529850">
    <property type="protein sequence ID" value="UTC28136.1"/>
    <property type="molecule type" value="Genomic_DNA"/>
</dbReference>
<sequence>MSAVLYRLRGDSRNRLWVGLVVKGREVRAGLNTRTPGLKLFTGLWHGHDPLDHTGYGKILDPSRLGRAVVPVGRISRFSSSRLKARLGYQGREVTEAGIKDWAAFRESIK</sequence>
<accession>A0A9E7N1G6</accession>
<keyword evidence="2" id="KW-1185">Reference proteome</keyword>
<dbReference type="Proteomes" id="UP001055634">
    <property type="component" value="Segment"/>
</dbReference>
<name>A0A9E7N1G6_9CAUD</name>
<evidence type="ECO:0000313" key="1">
    <source>
        <dbReference type="EMBL" id="UTC28136.1"/>
    </source>
</evidence>
<protein>
    <submittedName>
        <fullName evidence="1">Uncharacterized protein</fullName>
    </submittedName>
</protein>
<gene>
    <name evidence="1" type="ORF">GURKE_01050</name>
</gene>
<reference evidence="1" key="1">
    <citation type="submission" date="2022-04" db="EMBL/GenBank/DDBJ databases">
        <authorList>
            <person name="Friedrich I."/>
            <person name="Schneider D."/>
            <person name="Poehlein A."/>
            <person name="Hertel R."/>
            <person name="Daniel R."/>
        </authorList>
    </citation>
    <scope>NUCLEOTIDE SEQUENCE</scope>
</reference>
<proteinExistence type="predicted"/>
<organism evidence="1 2">
    <name type="scientific">Brevundimonas phage vB_BpoS-Gurke</name>
    <dbReference type="NCBI Taxonomy" id="2948599"/>
    <lineage>
        <taxon>Viruses</taxon>
        <taxon>Duplodnaviria</taxon>
        <taxon>Heunggongvirae</taxon>
        <taxon>Uroviricota</taxon>
        <taxon>Caudoviricetes</taxon>
        <taxon>Jeanschmidtviridae</taxon>
        <taxon>Kikimoravirus</taxon>
        <taxon>Kikimoravirus gurke</taxon>
    </lineage>
</organism>
<evidence type="ECO:0000313" key="2">
    <source>
        <dbReference type="Proteomes" id="UP001055634"/>
    </source>
</evidence>